<accession>A0A0D6N655</accession>
<dbReference type="InterPro" id="IPR028098">
    <property type="entry name" value="Glyco_trans_4-like_N"/>
</dbReference>
<dbReference type="RefSeq" id="WP_048839556.1">
    <property type="nucleotide sequence ID" value="NZ_BAMV01000030.1"/>
</dbReference>
<name>A0A0D6N655_9PROT</name>
<dbReference type="Proteomes" id="UP000321891">
    <property type="component" value="Unassembled WGS sequence"/>
</dbReference>
<dbReference type="PANTHER" id="PTHR45947">
    <property type="entry name" value="SULFOQUINOVOSYL TRANSFERASE SQD2"/>
    <property type="match status" value="1"/>
</dbReference>
<sequence>MKIDYLVTSLENGGAEFAIPSIVQSLQRHGCEVRVIACEPRDMKAAPKLEEAGIPYEVMFYSRKNVFIYTRAYLKRVKSDPPDVIWTSLSGATMVGQLVGKLAHIPVVSWKHSAKVRIYTQFFRKLSQLWVADSAIVELFLHETMRISKKDILSWPLYYCDMQDNKTNFWDGKRVLRIGSMGRLREQKNYAVLVEAIDVLLKNRPDLKKRFTLSIAGRGPLMEMLNQKIIYYKLENSIYLLGYNERPEEFLETLDIYIQPSTFEGMCLAAHEAMAASLPVVATPVGELAYSVIDKETGFLVTGDLKYSIAHALEKFFDEPDTVTRYGKKARDFVSQKYSLKSFDEASGRIVQHIKNILVKRNKD</sequence>
<protein>
    <submittedName>
        <fullName evidence="3">Glycosyl transferase group 1</fullName>
    </submittedName>
</protein>
<dbReference type="GO" id="GO:0016757">
    <property type="term" value="F:glycosyltransferase activity"/>
    <property type="evidence" value="ECO:0007669"/>
    <property type="project" value="InterPro"/>
</dbReference>
<accession>A0A6N3SLP2</accession>
<dbReference type="CDD" id="cd03801">
    <property type="entry name" value="GT4_PimA-like"/>
    <property type="match status" value="1"/>
</dbReference>
<dbReference type="EMBL" id="BJVU01000001">
    <property type="protein sequence ID" value="GEL57399.1"/>
    <property type="molecule type" value="Genomic_DNA"/>
</dbReference>
<dbReference type="InterPro" id="IPR001296">
    <property type="entry name" value="Glyco_trans_1"/>
</dbReference>
<dbReference type="Pfam" id="PF13439">
    <property type="entry name" value="Glyco_transf_4"/>
    <property type="match status" value="1"/>
</dbReference>
<evidence type="ECO:0000313" key="5">
    <source>
        <dbReference type="Proteomes" id="UP000032671"/>
    </source>
</evidence>
<dbReference type="PANTHER" id="PTHR45947:SF3">
    <property type="entry name" value="SULFOQUINOVOSYL TRANSFERASE SQD2"/>
    <property type="match status" value="1"/>
</dbReference>
<dbReference type="EMBL" id="BAMV01000030">
    <property type="protein sequence ID" value="GAN61507.1"/>
    <property type="molecule type" value="Genomic_DNA"/>
</dbReference>
<dbReference type="Gene3D" id="3.40.50.2000">
    <property type="entry name" value="Glycogen Phosphorylase B"/>
    <property type="match status" value="2"/>
</dbReference>
<organism evidence="3 5">
    <name type="scientific">Acetobacter cibinongensis</name>
    <dbReference type="NCBI Taxonomy" id="146475"/>
    <lineage>
        <taxon>Bacteria</taxon>
        <taxon>Pseudomonadati</taxon>
        <taxon>Pseudomonadota</taxon>
        <taxon>Alphaproteobacteria</taxon>
        <taxon>Acetobacterales</taxon>
        <taxon>Acetobacteraceae</taxon>
        <taxon>Acetobacter</taxon>
    </lineage>
</organism>
<dbReference type="InterPro" id="IPR050194">
    <property type="entry name" value="Glycosyltransferase_grp1"/>
</dbReference>
<comment type="caution">
    <text evidence="3">The sequence shown here is derived from an EMBL/GenBank/DDBJ whole genome shotgun (WGS) entry which is preliminary data.</text>
</comment>
<dbReference type="Proteomes" id="UP000032671">
    <property type="component" value="Unassembled WGS sequence"/>
</dbReference>
<evidence type="ECO:0000313" key="3">
    <source>
        <dbReference type="EMBL" id="GAN61507.1"/>
    </source>
</evidence>
<gene>
    <name evidence="3" type="ORF">Abci_030_001</name>
    <name evidence="4" type="ORF">ACI01nite_00010</name>
</gene>
<feature type="domain" description="Glycosyltransferase subfamily 4-like N-terminal" evidence="2">
    <location>
        <begin position="13"/>
        <end position="126"/>
    </location>
</feature>
<reference evidence="3 5" key="1">
    <citation type="submission" date="2012-11" db="EMBL/GenBank/DDBJ databases">
        <title>Whole genome sequence of Acetobacter cibinongensis 4H-1.</title>
        <authorList>
            <person name="Azuma Y."/>
            <person name="Higashiura N."/>
            <person name="Hirakawa H."/>
            <person name="Matsushita K."/>
        </authorList>
    </citation>
    <scope>NUCLEOTIDE SEQUENCE [LARGE SCALE GENOMIC DNA]</scope>
    <source>
        <strain evidence="3 5">4H-1</strain>
    </source>
</reference>
<dbReference type="Pfam" id="PF00534">
    <property type="entry name" value="Glycos_transf_1"/>
    <property type="match status" value="1"/>
</dbReference>
<keyword evidence="3" id="KW-0808">Transferase</keyword>
<keyword evidence="6" id="KW-1185">Reference proteome</keyword>
<feature type="domain" description="Glycosyl transferase family 1" evidence="1">
    <location>
        <begin position="178"/>
        <end position="332"/>
    </location>
</feature>
<dbReference type="AlphaFoldDB" id="A0A0D6N655"/>
<evidence type="ECO:0000313" key="6">
    <source>
        <dbReference type="Proteomes" id="UP000321891"/>
    </source>
</evidence>
<proteinExistence type="predicted"/>
<dbReference type="STRING" id="1231339.Abci_030_001"/>
<dbReference type="SUPFAM" id="SSF53756">
    <property type="entry name" value="UDP-Glycosyltransferase/glycogen phosphorylase"/>
    <property type="match status" value="1"/>
</dbReference>
<evidence type="ECO:0000313" key="4">
    <source>
        <dbReference type="EMBL" id="GEL57399.1"/>
    </source>
</evidence>
<evidence type="ECO:0000259" key="2">
    <source>
        <dbReference type="Pfam" id="PF13439"/>
    </source>
</evidence>
<evidence type="ECO:0000259" key="1">
    <source>
        <dbReference type="Pfam" id="PF00534"/>
    </source>
</evidence>
<reference evidence="4 6" key="2">
    <citation type="submission" date="2019-07" db="EMBL/GenBank/DDBJ databases">
        <title>Whole genome shotgun sequence of Acetobacter cibinongensis NBRC 16605.</title>
        <authorList>
            <person name="Hosoyama A."/>
            <person name="Uohara A."/>
            <person name="Ohji S."/>
            <person name="Ichikawa N."/>
        </authorList>
    </citation>
    <scope>NUCLEOTIDE SEQUENCE [LARGE SCALE GENOMIC DNA]</scope>
    <source>
        <strain evidence="4 6">NBRC 16605</strain>
    </source>
</reference>